<dbReference type="InterPro" id="IPR029044">
    <property type="entry name" value="Nucleotide-diphossugar_trans"/>
</dbReference>
<feature type="domain" description="Glycosyltransferase 2-like" evidence="1">
    <location>
        <begin position="4"/>
        <end position="126"/>
    </location>
</feature>
<gene>
    <name evidence="2" type="ORF">D3H34_14955</name>
</gene>
<comment type="caution">
    <text evidence="2">The sequence shown here is derived from an EMBL/GenBank/DDBJ whole genome shotgun (WGS) entry which is preliminary data.</text>
</comment>
<dbReference type="SUPFAM" id="SSF53448">
    <property type="entry name" value="Nucleotide-diphospho-sugar transferases"/>
    <property type="match status" value="1"/>
</dbReference>
<organism evidence="2 3">
    <name type="scientific">Acidovorax cavernicola</name>
    <dbReference type="NCBI Taxonomy" id="1675792"/>
    <lineage>
        <taxon>Bacteria</taxon>
        <taxon>Pseudomonadati</taxon>
        <taxon>Pseudomonadota</taxon>
        <taxon>Betaproteobacteria</taxon>
        <taxon>Burkholderiales</taxon>
        <taxon>Comamonadaceae</taxon>
        <taxon>Acidovorax</taxon>
    </lineage>
</organism>
<dbReference type="EMBL" id="QXMN01000016">
    <property type="protein sequence ID" value="RIX79397.1"/>
    <property type="molecule type" value="Genomic_DNA"/>
</dbReference>
<reference evidence="2 3" key="1">
    <citation type="submission" date="2018-09" db="EMBL/GenBank/DDBJ databases">
        <title>Acidovorax cavernicola nov. sp. isolated from Gruta de las Maravillas (Aracena, Spain).</title>
        <authorList>
            <person name="Jurado V."/>
            <person name="Gutierrez-Patricio S."/>
            <person name="Gonzalez-Pimentel J.L."/>
            <person name="Miller A.Z."/>
            <person name="Laiz L."/>
            <person name="Saiz-Jimenez C."/>
        </authorList>
    </citation>
    <scope>NUCLEOTIDE SEQUENCE [LARGE SCALE GENOMIC DNA]</scope>
    <source>
        <strain evidence="2 3">1011MAR4D40.2</strain>
    </source>
</reference>
<dbReference type="Pfam" id="PF00535">
    <property type="entry name" value="Glycos_transf_2"/>
    <property type="match status" value="1"/>
</dbReference>
<dbReference type="RefSeq" id="WP_119554292.1">
    <property type="nucleotide sequence ID" value="NZ_QXMN01000016.1"/>
</dbReference>
<dbReference type="PANTHER" id="PTHR22916">
    <property type="entry name" value="GLYCOSYLTRANSFERASE"/>
    <property type="match status" value="1"/>
</dbReference>
<evidence type="ECO:0000313" key="2">
    <source>
        <dbReference type="EMBL" id="RIX79397.1"/>
    </source>
</evidence>
<evidence type="ECO:0000313" key="3">
    <source>
        <dbReference type="Proteomes" id="UP000265619"/>
    </source>
</evidence>
<dbReference type="OrthoDB" id="433681at2"/>
<dbReference type="PANTHER" id="PTHR22916:SF3">
    <property type="entry name" value="UDP-GLCNAC:BETAGAL BETA-1,3-N-ACETYLGLUCOSAMINYLTRANSFERASE-LIKE PROTEIN 1"/>
    <property type="match status" value="1"/>
</dbReference>
<protein>
    <submittedName>
        <fullName evidence="2">Glycosyltransferase</fullName>
    </submittedName>
</protein>
<sequence length="294" mass="33743">MFISIGIPVFNAEAYIADAVRSVFSQTHKNWELLLVDDGSTDRSLEIINSIRDPRVRVISDGLNKGLPFRLNQISQEARFEYLARMDADDLMSPRRLEKQLNFLVENPSFDLVTSGVCSITNNNFPAGFRIESNSLPISGKNLLLGRNQIVHAAILGRRTWFLRNPYDVSLRRTEDYELWLRSFSMGDFKVSVINEPLYYYREEGSATIEKLLAAYSSQRGLYKKFGPRYFTVIELNALFVKSFGKSAAVRLLKLVNKLDLIVRRRNQPILDRKMLAEFQEEINRVLSFSVSGL</sequence>
<proteinExistence type="predicted"/>
<dbReference type="Proteomes" id="UP000265619">
    <property type="component" value="Unassembled WGS sequence"/>
</dbReference>
<evidence type="ECO:0000259" key="1">
    <source>
        <dbReference type="Pfam" id="PF00535"/>
    </source>
</evidence>
<dbReference type="Gene3D" id="3.90.550.10">
    <property type="entry name" value="Spore Coat Polysaccharide Biosynthesis Protein SpsA, Chain A"/>
    <property type="match status" value="1"/>
</dbReference>
<dbReference type="InterPro" id="IPR001173">
    <property type="entry name" value="Glyco_trans_2-like"/>
</dbReference>
<accession>A0A9X8D5A0</accession>
<dbReference type="GO" id="GO:0016758">
    <property type="term" value="F:hexosyltransferase activity"/>
    <property type="evidence" value="ECO:0007669"/>
    <property type="project" value="UniProtKB-ARBA"/>
</dbReference>
<dbReference type="AlphaFoldDB" id="A0A9X8D5A0"/>
<name>A0A9X8D5A0_9BURK</name>
<keyword evidence="3" id="KW-1185">Reference proteome</keyword>